<dbReference type="InterPro" id="IPR001431">
    <property type="entry name" value="Pept_M16_Zn_BS"/>
</dbReference>
<keyword evidence="7" id="KW-1185">Reference proteome</keyword>
<evidence type="ECO:0000256" key="2">
    <source>
        <dbReference type="ARBA" id="ARBA00022723"/>
    </source>
</evidence>
<feature type="domain" description="Peptidase M16 C-terminal" evidence="5">
    <location>
        <begin position="668"/>
        <end position="844"/>
    </location>
</feature>
<dbReference type="InterPro" id="IPR050626">
    <property type="entry name" value="Peptidase_M16"/>
</dbReference>
<feature type="domain" description="Peptidase M16 N-terminal" evidence="4">
    <location>
        <begin position="33"/>
        <end position="165"/>
    </location>
</feature>
<keyword evidence="2" id="KW-0479">Metal-binding</keyword>
<dbReference type="GO" id="GO:0004222">
    <property type="term" value="F:metalloendopeptidase activity"/>
    <property type="evidence" value="ECO:0007669"/>
    <property type="project" value="InterPro"/>
</dbReference>
<reference evidence="6" key="1">
    <citation type="submission" date="2020-09" db="EMBL/GenBank/DDBJ databases">
        <title>Desulfogranum mesoprofundum gen. nov., sp. nov., a novel mesophilic, sulfate-reducing chemolithoautotroph isolated from a deep-sea hydrothermal vent chimney in the Suiyo Seamount.</title>
        <authorList>
            <person name="Hashimoto Y."/>
            <person name="Nakagawa S."/>
        </authorList>
    </citation>
    <scope>NUCLEOTIDE SEQUENCE</scope>
    <source>
        <strain evidence="6">KT2</strain>
    </source>
</reference>
<dbReference type="EMBL" id="AP024086">
    <property type="protein sequence ID" value="BCL60682.1"/>
    <property type="molecule type" value="Genomic_DNA"/>
</dbReference>
<dbReference type="KEGG" id="dbk:DGMP_13750"/>
<dbReference type="GO" id="GO:0046872">
    <property type="term" value="F:metal ion binding"/>
    <property type="evidence" value="ECO:0007669"/>
    <property type="project" value="UniProtKB-KW"/>
</dbReference>
<name>A0A8D5JLL4_9BACT</name>
<dbReference type="InterPro" id="IPR007863">
    <property type="entry name" value="Peptidase_M16_C"/>
</dbReference>
<dbReference type="Pfam" id="PF05193">
    <property type="entry name" value="Peptidase_M16_C"/>
    <property type="match status" value="2"/>
</dbReference>
<evidence type="ECO:0000259" key="5">
    <source>
        <dbReference type="Pfam" id="PF05193"/>
    </source>
</evidence>
<dbReference type="InterPro" id="IPR011765">
    <property type="entry name" value="Pept_M16_N"/>
</dbReference>
<dbReference type="Proteomes" id="UP000826725">
    <property type="component" value="Chromosome"/>
</dbReference>
<protein>
    <submittedName>
        <fullName evidence="6">Peptidase M16</fullName>
    </submittedName>
</protein>
<evidence type="ECO:0000256" key="3">
    <source>
        <dbReference type="RuleBase" id="RU004447"/>
    </source>
</evidence>
<feature type="domain" description="Peptidase M16 C-terminal" evidence="5">
    <location>
        <begin position="196"/>
        <end position="373"/>
    </location>
</feature>
<evidence type="ECO:0000259" key="4">
    <source>
        <dbReference type="Pfam" id="PF00675"/>
    </source>
</evidence>
<comment type="similarity">
    <text evidence="1 3">Belongs to the peptidase M16 family.</text>
</comment>
<dbReference type="PROSITE" id="PS00143">
    <property type="entry name" value="INSULINASE"/>
    <property type="match status" value="1"/>
</dbReference>
<proteinExistence type="inferred from homology"/>
<dbReference type="PANTHER" id="PTHR43690:SF17">
    <property type="entry name" value="PROTEIN YHJJ"/>
    <property type="match status" value="1"/>
</dbReference>
<evidence type="ECO:0000256" key="1">
    <source>
        <dbReference type="ARBA" id="ARBA00007261"/>
    </source>
</evidence>
<organism evidence="6 7">
    <name type="scientific">Desulfomarina profundi</name>
    <dbReference type="NCBI Taxonomy" id="2772557"/>
    <lineage>
        <taxon>Bacteria</taxon>
        <taxon>Pseudomonadati</taxon>
        <taxon>Thermodesulfobacteriota</taxon>
        <taxon>Desulfobulbia</taxon>
        <taxon>Desulfobulbales</taxon>
        <taxon>Desulfobulbaceae</taxon>
        <taxon>Desulfomarina</taxon>
    </lineage>
</organism>
<evidence type="ECO:0000313" key="6">
    <source>
        <dbReference type="EMBL" id="BCL60682.1"/>
    </source>
</evidence>
<dbReference type="GO" id="GO:0006508">
    <property type="term" value="P:proteolysis"/>
    <property type="evidence" value="ECO:0007669"/>
    <property type="project" value="InterPro"/>
</dbReference>
<gene>
    <name evidence="6" type="ORF">DGMP_13750</name>
</gene>
<accession>A0A8D5JLL4</accession>
<dbReference type="Pfam" id="PF00675">
    <property type="entry name" value="Peptidase_M16"/>
    <property type="match status" value="1"/>
</dbReference>
<sequence>MTCFQEKWPYELSDISPDPELIRGHLENGMRYIIKENHEPEKRVALYLDVQAGSLNEKENQRGIAHFLEHMMFNGSLHFPPGSLVSYFQEIGMNYGGDANAHTGYSETVYNLVLPDGRIQDLEKGLLVLADYARGALLPENEINRERGVILAEKRARDSALYRTHIASTSFAFRGTRIPERTIIGKEEILKTAGRSVLKSYYDSWYRPENMVLVVVGDIDPGKARQSIEKLFSSLRAAGKKPVCPDFGHLQHRGDEFFYYYEPELAKTNVSIESLWDKTPRNDSIALETQEIKRFIAAMIIRYRLQKILEKPDAPYTGAGFYYGDLEGRIGYGSISAQTDGSHWRETLALLNKTLRQALQFGFYEHELERARKEILAGFDAAVLQEKNEDSRFIARKIIRHINSNRVLQSAEQERDLFGPIVKDFSLSDIYQEFKKIWDHDSRLISVTGDVKLEKGKKEIKAVYQDCLKQPITIFKDNKKGEFPYLETPESTTPFKQVFNSPELGVEVIRFENGTVLNLKKTDFRKNEIQVTVSFGTGELDEPQPGMSMIAEDVINESGTGKFSKSELNEILAGSTVELGFSIQESSFLWQGSSLTKDFDVLLESIYSHVFDITARKTVFESVMIDVEQMYKKLEQDVDGAVPLKILPFLANGNPHFGLPPRESVLKIDFPELSAWVNTLIPENDLEISIVGDFDRKEVIKGIRKYFSGLKLFPHNTPEVERISFPKGKKKEIKVQTSIGKSVILVAWLTEDFWEISRTRKFHLLASVIEDRLRKVLREKMGATYSPEAFSTNSRTYRDYGFLAVHVTVEPGREEMIEKEIFRIAKELRDNGVTDEELERARKPLLTSIRDSLENNSYWLYSVLLRSSIHREQLDWPLTIENEYANIKKEELDILVKKYLTEGRAAVGVARPVEK</sequence>
<dbReference type="PANTHER" id="PTHR43690">
    <property type="entry name" value="NARDILYSIN"/>
    <property type="match status" value="1"/>
</dbReference>
<evidence type="ECO:0000313" key="7">
    <source>
        <dbReference type="Proteomes" id="UP000826725"/>
    </source>
</evidence>
<dbReference type="AlphaFoldDB" id="A0A8D5JLL4"/>